<dbReference type="Proteomes" id="UP001056384">
    <property type="component" value="Chromosome 6"/>
</dbReference>
<reference evidence="1" key="1">
    <citation type="submission" date="2022-06" db="EMBL/GenBank/DDBJ databases">
        <title>Complete genome sequences of two strains of the flax pathogen Septoria linicola.</title>
        <authorList>
            <person name="Lapalu N."/>
            <person name="Simon A."/>
            <person name="Demenou B."/>
            <person name="Paumier D."/>
            <person name="Guillot M.-P."/>
            <person name="Gout L."/>
            <person name="Valade R."/>
        </authorList>
    </citation>
    <scope>NUCLEOTIDE SEQUENCE</scope>
    <source>
        <strain evidence="1">SE15195</strain>
    </source>
</reference>
<sequence>MYPSTFIRSRSALGLEPPDTSLSLRTKELSAYVKFLKRFTSRLRRPTRAEPTKTTNPIRSKPRLRLMNLPPEIRLLIYEYLTQRVAVTSNAISDDAQGLCKLQVNTLQAGVFMVTPIPQLTTICKQFSSEYTTHMWRRSSMIIMAESQVPSSLHVLPWPQESHSRWLALREVKECRISLSWALALGRGQPWEAHARQWMNNHPSFSGSQPVPEWPAWSPTRQVYKDLRLFINSLRKTLAPNVGFVFVISLPSPQCRHVEDVAYPLNYLEFARLLGNGSWADRDGGRLIILTMRTPSCTVIEKEQAFWTRRRGNVPFWACEGTADSKTMYNWIGALVLRDGEWSQTEWYFTGIVDEI</sequence>
<evidence type="ECO:0000313" key="1">
    <source>
        <dbReference type="EMBL" id="USW54880.1"/>
    </source>
</evidence>
<gene>
    <name evidence="1" type="ORF">Slin15195_G081990</name>
</gene>
<protein>
    <recommendedName>
        <fullName evidence="3">F-box domain-containing protein</fullName>
    </recommendedName>
</protein>
<dbReference type="EMBL" id="CP099423">
    <property type="protein sequence ID" value="USW54880.1"/>
    <property type="molecule type" value="Genomic_DNA"/>
</dbReference>
<evidence type="ECO:0000313" key="2">
    <source>
        <dbReference type="Proteomes" id="UP001056384"/>
    </source>
</evidence>
<evidence type="ECO:0008006" key="3">
    <source>
        <dbReference type="Google" id="ProtNLM"/>
    </source>
</evidence>
<name>A0A9Q9AYK1_9PEZI</name>
<organism evidence="1 2">
    <name type="scientific">Septoria linicola</name>
    <dbReference type="NCBI Taxonomy" id="215465"/>
    <lineage>
        <taxon>Eukaryota</taxon>
        <taxon>Fungi</taxon>
        <taxon>Dikarya</taxon>
        <taxon>Ascomycota</taxon>
        <taxon>Pezizomycotina</taxon>
        <taxon>Dothideomycetes</taxon>
        <taxon>Dothideomycetidae</taxon>
        <taxon>Mycosphaerellales</taxon>
        <taxon>Mycosphaerellaceae</taxon>
        <taxon>Septoria</taxon>
    </lineage>
</organism>
<dbReference type="AlphaFoldDB" id="A0A9Q9AYK1"/>
<proteinExistence type="predicted"/>
<keyword evidence="2" id="KW-1185">Reference proteome</keyword>
<accession>A0A9Q9AYK1</accession>